<dbReference type="PANTHER" id="PTHR36335:SF1">
    <property type="entry name" value="CHAPERONE DNAJ-DOMAIN SUPERFAMILY PROTEIN"/>
    <property type="match status" value="1"/>
</dbReference>
<dbReference type="PROSITE" id="PS50076">
    <property type="entry name" value="DNAJ_2"/>
    <property type="match status" value="1"/>
</dbReference>
<dbReference type="CDD" id="cd06257">
    <property type="entry name" value="DnaJ"/>
    <property type="match status" value="1"/>
</dbReference>
<keyword evidence="5" id="KW-1185">Reference proteome</keyword>
<feature type="region of interest" description="Disordered" evidence="2">
    <location>
        <begin position="300"/>
        <end position="329"/>
    </location>
</feature>
<feature type="domain" description="J" evidence="3">
    <location>
        <begin position="452"/>
        <end position="519"/>
    </location>
</feature>
<dbReference type="Gene3D" id="1.10.287.110">
    <property type="entry name" value="DnaJ domain"/>
    <property type="match status" value="1"/>
</dbReference>
<evidence type="ECO:0000256" key="2">
    <source>
        <dbReference type="SAM" id="MobiDB-lite"/>
    </source>
</evidence>
<reference evidence="4 5" key="1">
    <citation type="submission" date="2021-09" db="EMBL/GenBank/DDBJ databases">
        <title>Genomic insights and catalytic innovation underlie evolution of tropane alkaloids biosynthesis.</title>
        <authorList>
            <person name="Wang Y.-J."/>
            <person name="Tian T."/>
            <person name="Huang J.-P."/>
            <person name="Huang S.-X."/>
        </authorList>
    </citation>
    <scope>NUCLEOTIDE SEQUENCE [LARGE SCALE GENOMIC DNA]</scope>
    <source>
        <strain evidence="4">KIB-2018</strain>
        <tissue evidence="4">Leaf</tissue>
    </source>
</reference>
<evidence type="ECO:0000256" key="1">
    <source>
        <dbReference type="SAM" id="Coils"/>
    </source>
</evidence>
<organism evidence="4 5">
    <name type="scientific">Erythroxylum novogranatense</name>
    <dbReference type="NCBI Taxonomy" id="1862640"/>
    <lineage>
        <taxon>Eukaryota</taxon>
        <taxon>Viridiplantae</taxon>
        <taxon>Streptophyta</taxon>
        <taxon>Embryophyta</taxon>
        <taxon>Tracheophyta</taxon>
        <taxon>Spermatophyta</taxon>
        <taxon>Magnoliopsida</taxon>
        <taxon>eudicotyledons</taxon>
        <taxon>Gunneridae</taxon>
        <taxon>Pentapetalae</taxon>
        <taxon>rosids</taxon>
        <taxon>fabids</taxon>
        <taxon>Malpighiales</taxon>
        <taxon>Erythroxylaceae</taxon>
        <taxon>Erythroxylum</taxon>
    </lineage>
</organism>
<gene>
    <name evidence="4" type="ORF">K2173_016967</name>
</gene>
<dbReference type="AlphaFoldDB" id="A0AAV8U5C9"/>
<dbReference type="Proteomes" id="UP001159364">
    <property type="component" value="Linkage Group LG01"/>
</dbReference>
<feature type="region of interest" description="Disordered" evidence="2">
    <location>
        <begin position="100"/>
        <end position="139"/>
    </location>
</feature>
<evidence type="ECO:0000313" key="4">
    <source>
        <dbReference type="EMBL" id="KAJ8774521.1"/>
    </source>
</evidence>
<protein>
    <recommendedName>
        <fullName evidence="3">J domain-containing protein</fullName>
    </recommendedName>
</protein>
<dbReference type="SUPFAM" id="SSF46565">
    <property type="entry name" value="Chaperone J-domain"/>
    <property type="match status" value="1"/>
</dbReference>
<dbReference type="InterPro" id="IPR001623">
    <property type="entry name" value="DnaJ_domain"/>
</dbReference>
<feature type="coiled-coil region" evidence="1">
    <location>
        <begin position="380"/>
        <end position="429"/>
    </location>
</feature>
<keyword evidence="1" id="KW-0175">Coiled coil</keyword>
<name>A0AAV8U5C9_9ROSI</name>
<evidence type="ECO:0000313" key="5">
    <source>
        <dbReference type="Proteomes" id="UP001159364"/>
    </source>
</evidence>
<evidence type="ECO:0000259" key="3">
    <source>
        <dbReference type="PROSITE" id="PS50076"/>
    </source>
</evidence>
<dbReference type="EMBL" id="JAIWQS010000001">
    <property type="protein sequence ID" value="KAJ8774521.1"/>
    <property type="molecule type" value="Genomic_DNA"/>
</dbReference>
<dbReference type="PANTHER" id="PTHR36335">
    <property type="entry name" value="CHAPERONE DNAJ-DOMAIN SUPERFAMILY PROTEIN"/>
    <property type="match status" value="1"/>
</dbReference>
<proteinExistence type="predicted"/>
<sequence>MRGEGVSRGCCRHRAKSGKKTMKGCKVWGNLGNISLIDVESEEVDNVIIIDVPNSLHHKFRGSSGIRKGERFSFPDIICIDDDDDDDECVSDELKAPEINVGGRSDLDSDGSSSSSSEHVQKAVSTDAGDPRVVQENGEEISLSKCKVAPLSNRYGLNTVPDIDASSSDSSDCEVIEGSSTELNEQWERACLKRKSNRSNAQYGRADWATSSSFNKVNHPDFNVHSRTKENAEPFCTSSESVKLEKVASSARTATEDGLVGGTVLSPQKENIFTKLNEKISQPSERNVILERSFSKVSSKNNMSRHSISNSKLRPNSGTVEGNECNTDTMACESNPLDDSPDDVIPTIQRNIINEREELKKTDEYKRVMEEEWAARQFQLKTQAEEAQRLRRKKKAEMLRILDMEKRQKRRLEEVRASQKKDEEDLNMKEIVRTEVRKELHRLEMTCVDMASLLRCLGIHVSGGFQPTPDEVRAAYKQALLKFHPDRASRTDLRQQVEAEEKFKLISRMKEKFFSISGY</sequence>
<dbReference type="InterPro" id="IPR036869">
    <property type="entry name" value="J_dom_sf"/>
</dbReference>
<comment type="caution">
    <text evidence="4">The sequence shown here is derived from an EMBL/GenBank/DDBJ whole genome shotgun (WGS) entry which is preliminary data.</text>
</comment>
<accession>A0AAV8U5C9</accession>